<dbReference type="NCBIfam" id="TIGR03083">
    <property type="entry name" value="maleylpyruvate isomerase family mycothiol-dependent enzyme"/>
    <property type="match status" value="1"/>
</dbReference>
<dbReference type="InterPro" id="IPR017520">
    <property type="entry name" value="CHP03086"/>
</dbReference>
<dbReference type="SUPFAM" id="SSF109854">
    <property type="entry name" value="DinB/YfiT-like putative metalloenzymes"/>
    <property type="match status" value="1"/>
</dbReference>
<accession>A0ABX1R757</accession>
<keyword evidence="3" id="KW-1185">Reference proteome</keyword>
<feature type="domain" description="Mycothiol-dependent maleylpyruvate isomerase metal-binding" evidence="1">
    <location>
        <begin position="12"/>
        <end position="130"/>
    </location>
</feature>
<dbReference type="Proteomes" id="UP001296706">
    <property type="component" value="Unassembled WGS sequence"/>
</dbReference>
<name>A0ABX1R757_9PSEU</name>
<evidence type="ECO:0000313" key="2">
    <source>
        <dbReference type="EMBL" id="NMH76232.1"/>
    </source>
</evidence>
<dbReference type="RefSeq" id="WP_169394306.1">
    <property type="nucleotide sequence ID" value="NZ_BAAAJH010000011.1"/>
</dbReference>
<dbReference type="InterPro" id="IPR024344">
    <property type="entry name" value="MDMPI_metal-binding"/>
</dbReference>
<comment type="caution">
    <text evidence="2">The sequence shown here is derived from an EMBL/GenBank/DDBJ whole genome shotgun (WGS) entry which is preliminary data.</text>
</comment>
<sequence length="189" mass="20750">MIANQTPADEYREIAGRFTQLVEAVPDDATWSRRSPVPEWTARDVVGHLIEWFPGFLAGGAGVTLPQGPSVDEDPVSAWRTMSDGVQAVLDDPASADKKLVDRHIGEVALPMAIAQFFTNDVFMHTWDLARATGQDETLDSQRCAALLEQMQPLDDVLRSSGQYGPKVDVPDDADAQMRMLAFIGRNPL</sequence>
<dbReference type="NCBIfam" id="TIGR03086">
    <property type="entry name" value="TIGR03086 family metal-binding protein"/>
    <property type="match status" value="1"/>
</dbReference>
<dbReference type="Gene3D" id="1.20.120.450">
    <property type="entry name" value="dinb family like domain"/>
    <property type="match status" value="1"/>
</dbReference>
<evidence type="ECO:0000259" key="1">
    <source>
        <dbReference type="Pfam" id="PF11716"/>
    </source>
</evidence>
<reference evidence="2 3" key="1">
    <citation type="submission" date="2020-04" db="EMBL/GenBank/DDBJ databases">
        <authorList>
            <person name="Klaysubun C."/>
            <person name="Duangmal K."/>
            <person name="Lipun K."/>
        </authorList>
    </citation>
    <scope>NUCLEOTIDE SEQUENCE [LARGE SCALE GENOMIC DNA]</scope>
    <source>
        <strain evidence="2 3">JCM 11839</strain>
    </source>
</reference>
<gene>
    <name evidence="2" type="ORF">HF577_03790</name>
</gene>
<dbReference type="Pfam" id="PF11716">
    <property type="entry name" value="MDMPI_N"/>
    <property type="match status" value="1"/>
</dbReference>
<proteinExistence type="predicted"/>
<organism evidence="2 3">
    <name type="scientific">Pseudonocardia xinjiangensis</name>
    <dbReference type="NCBI Taxonomy" id="75289"/>
    <lineage>
        <taxon>Bacteria</taxon>
        <taxon>Bacillati</taxon>
        <taxon>Actinomycetota</taxon>
        <taxon>Actinomycetes</taxon>
        <taxon>Pseudonocardiales</taxon>
        <taxon>Pseudonocardiaceae</taxon>
        <taxon>Pseudonocardia</taxon>
    </lineage>
</organism>
<protein>
    <submittedName>
        <fullName evidence="2">TIGR03086 family protein</fullName>
    </submittedName>
</protein>
<dbReference type="InterPro" id="IPR034660">
    <property type="entry name" value="DinB/YfiT-like"/>
</dbReference>
<dbReference type="EMBL" id="JAAXKY010000006">
    <property type="protein sequence ID" value="NMH76232.1"/>
    <property type="molecule type" value="Genomic_DNA"/>
</dbReference>
<dbReference type="InterPro" id="IPR017517">
    <property type="entry name" value="Maleyloyr_isom"/>
</dbReference>
<evidence type="ECO:0000313" key="3">
    <source>
        <dbReference type="Proteomes" id="UP001296706"/>
    </source>
</evidence>